<keyword evidence="3" id="KW-1185">Reference proteome</keyword>
<gene>
    <name evidence="2" type="ORF">ACFO4O_01385</name>
</gene>
<feature type="domain" description="DNA topoisomerase type IA zn finger" evidence="1">
    <location>
        <begin position="156"/>
        <end position="188"/>
    </location>
</feature>
<dbReference type="RefSeq" id="WP_382405467.1">
    <property type="nucleotide sequence ID" value="NZ_JBHSGU010000001.1"/>
</dbReference>
<dbReference type="GO" id="GO:0003677">
    <property type="term" value="F:DNA binding"/>
    <property type="evidence" value="ECO:0007669"/>
    <property type="project" value="UniProtKB-KW"/>
</dbReference>
<feature type="domain" description="DNA topoisomerase type IA zn finger" evidence="1">
    <location>
        <begin position="21"/>
        <end position="57"/>
    </location>
</feature>
<dbReference type="InterPro" id="IPR000380">
    <property type="entry name" value="Topo_IA"/>
</dbReference>
<dbReference type="InterPro" id="IPR013498">
    <property type="entry name" value="Topo_IA_Znf"/>
</dbReference>
<proteinExistence type="predicted"/>
<dbReference type="Gene3D" id="3.30.65.10">
    <property type="entry name" value="Bacterial Topoisomerase I, domain 1"/>
    <property type="match status" value="3"/>
</dbReference>
<dbReference type="PANTHER" id="PTHR42785:SF1">
    <property type="entry name" value="DNA TOPOISOMERASE"/>
    <property type="match status" value="1"/>
</dbReference>
<dbReference type="Proteomes" id="UP001595897">
    <property type="component" value="Unassembled WGS sequence"/>
</dbReference>
<reference evidence="3" key="1">
    <citation type="journal article" date="2019" name="Int. J. Syst. Evol. Microbiol.">
        <title>The Global Catalogue of Microorganisms (GCM) 10K type strain sequencing project: providing services to taxonomists for standard genome sequencing and annotation.</title>
        <authorList>
            <consortium name="The Broad Institute Genomics Platform"/>
            <consortium name="The Broad Institute Genome Sequencing Center for Infectious Disease"/>
            <person name="Wu L."/>
            <person name="Ma J."/>
        </authorList>
    </citation>
    <scope>NUCLEOTIDE SEQUENCE [LARGE SCALE GENOMIC DNA]</scope>
    <source>
        <strain evidence="3">KACC 12507</strain>
    </source>
</reference>
<organism evidence="2 3">
    <name type="scientific">Glaciecola siphonariae</name>
    <dbReference type="NCBI Taxonomy" id="521012"/>
    <lineage>
        <taxon>Bacteria</taxon>
        <taxon>Pseudomonadati</taxon>
        <taxon>Pseudomonadota</taxon>
        <taxon>Gammaproteobacteria</taxon>
        <taxon>Alteromonadales</taxon>
        <taxon>Alteromonadaceae</taxon>
        <taxon>Glaciecola</taxon>
    </lineage>
</organism>
<evidence type="ECO:0000313" key="3">
    <source>
        <dbReference type="Proteomes" id="UP001595897"/>
    </source>
</evidence>
<dbReference type="PANTHER" id="PTHR42785">
    <property type="entry name" value="DNA TOPOISOMERASE, TYPE IA, CORE"/>
    <property type="match status" value="1"/>
</dbReference>
<feature type="domain" description="DNA topoisomerase type IA zn finger" evidence="1">
    <location>
        <begin position="70"/>
        <end position="102"/>
    </location>
</feature>
<dbReference type="Pfam" id="PF01396">
    <property type="entry name" value="Zn_ribbon_Top1"/>
    <property type="match status" value="4"/>
</dbReference>
<dbReference type="EMBL" id="JBHSGU010000001">
    <property type="protein sequence ID" value="MFC4698814.1"/>
    <property type="molecule type" value="Genomic_DNA"/>
</dbReference>
<name>A0ABV9LRJ9_9ALTE</name>
<accession>A0ABV9LRJ9</accession>
<keyword evidence="2" id="KW-0238">DNA-binding</keyword>
<comment type="caution">
    <text evidence="2">The sequence shown here is derived from an EMBL/GenBank/DDBJ whole genome shotgun (WGS) entry which is preliminary data.</text>
</comment>
<dbReference type="SUPFAM" id="SSF57783">
    <property type="entry name" value="Zinc beta-ribbon"/>
    <property type="match status" value="2"/>
</dbReference>
<evidence type="ECO:0000313" key="2">
    <source>
        <dbReference type="EMBL" id="MFC4698814.1"/>
    </source>
</evidence>
<sequence>MAKINSDLFVSAHGANELAYGTCPQCEAQLAVKHVGKSTFLGCSAYPKCDYTKSLGQNDVSIVKEMPQSHCPQCDGNLAVKKGRYGMFIGCTNFPTCHFISNNHTAKKTAQYTPVECPACKKGTIDKKQNRFGKYFYACNNYPACKYVLNQMPLARKCEICNSPIMLVQSKDKHQLLCANADCGHTVKDTL</sequence>
<evidence type="ECO:0000259" key="1">
    <source>
        <dbReference type="Pfam" id="PF01396"/>
    </source>
</evidence>
<protein>
    <submittedName>
        <fullName evidence="2">Topoisomerase DNA-binding C4 zinc finger domain-containing protein</fullName>
    </submittedName>
</protein>
<feature type="domain" description="DNA topoisomerase type IA zn finger" evidence="1">
    <location>
        <begin position="115"/>
        <end position="150"/>
    </location>
</feature>